<organism evidence="1 2">
    <name type="scientific">Gossypium barbadense</name>
    <name type="common">Sea Island cotton</name>
    <name type="synonym">Hibiscus barbadensis</name>
    <dbReference type="NCBI Taxonomy" id="3634"/>
    <lineage>
        <taxon>Eukaryota</taxon>
        <taxon>Viridiplantae</taxon>
        <taxon>Streptophyta</taxon>
        <taxon>Embryophyta</taxon>
        <taxon>Tracheophyta</taxon>
        <taxon>Spermatophyta</taxon>
        <taxon>Magnoliopsida</taxon>
        <taxon>eudicotyledons</taxon>
        <taxon>Gunneridae</taxon>
        <taxon>Pentapetalae</taxon>
        <taxon>rosids</taxon>
        <taxon>malvids</taxon>
        <taxon>Malvales</taxon>
        <taxon>Malvaceae</taxon>
        <taxon>Malvoideae</taxon>
        <taxon>Gossypium</taxon>
    </lineage>
</organism>
<sequence length="108" mass="12807">MGKKMVWPEAALVGYWLNVWGHPLLYDSPALLPPLGSLGDGRHLEDTRVKDQRLLIPYFKFRLARERWRLPFYFCRSMVFTWFLHAVMRTKIRPPDFSGAQQCFDDHP</sequence>
<proteinExistence type="predicted"/>
<accession>A0A2P5Y6Z9</accession>
<gene>
    <name evidence="1" type="ORF">GOBAR_AA09297</name>
</gene>
<dbReference type="EMBL" id="KZ663605">
    <property type="protein sequence ID" value="PPS11352.1"/>
    <property type="molecule type" value="Genomic_DNA"/>
</dbReference>
<protein>
    <submittedName>
        <fullName evidence="1">Uncharacterized protein</fullName>
    </submittedName>
</protein>
<evidence type="ECO:0000313" key="1">
    <source>
        <dbReference type="EMBL" id="PPS11352.1"/>
    </source>
</evidence>
<dbReference type="AlphaFoldDB" id="A0A2P5Y6Z9"/>
<dbReference type="Proteomes" id="UP000239757">
    <property type="component" value="Unassembled WGS sequence"/>
</dbReference>
<reference evidence="1 2" key="1">
    <citation type="submission" date="2015-01" db="EMBL/GenBank/DDBJ databases">
        <title>Genome of allotetraploid Gossypium barbadense reveals genomic plasticity and fiber elongation in cotton evolution.</title>
        <authorList>
            <person name="Chen X."/>
            <person name="Liu X."/>
            <person name="Zhao B."/>
            <person name="Zheng H."/>
            <person name="Hu Y."/>
            <person name="Lu G."/>
            <person name="Yang C."/>
            <person name="Chen J."/>
            <person name="Shan C."/>
            <person name="Zhang L."/>
            <person name="Zhou Y."/>
            <person name="Wang L."/>
            <person name="Guo W."/>
            <person name="Bai Y."/>
            <person name="Ruan J."/>
            <person name="Shangguan X."/>
            <person name="Mao Y."/>
            <person name="Jiang J."/>
            <person name="Zhu Y."/>
            <person name="Lei J."/>
            <person name="Kang H."/>
            <person name="Chen S."/>
            <person name="He X."/>
            <person name="Wang R."/>
            <person name="Wang Y."/>
            <person name="Chen J."/>
            <person name="Wang L."/>
            <person name="Yu S."/>
            <person name="Wang B."/>
            <person name="Wei J."/>
            <person name="Song S."/>
            <person name="Lu X."/>
            <person name="Gao Z."/>
            <person name="Gu W."/>
            <person name="Deng X."/>
            <person name="Ma D."/>
            <person name="Wang S."/>
            <person name="Liang W."/>
            <person name="Fang L."/>
            <person name="Cai C."/>
            <person name="Zhu X."/>
            <person name="Zhou B."/>
            <person name="Zhang Y."/>
            <person name="Chen Z."/>
            <person name="Xu S."/>
            <person name="Zhu R."/>
            <person name="Wang S."/>
            <person name="Zhang T."/>
            <person name="Zhao G."/>
        </authorList>
    </citation>
    <scope>NUCLEOTIDE SEQUENCE [LARGE SCALE GENOMIC DNA]</scope>
    <source>
        <strain evidence="2">cv. Xinhai21</strain>
        <tissue evidence="1">Leaf</tissue>
    </source>
</reference>
<name>A0A2P5Y6Z9_GOSBA</name>
<evidence type="ECO:0000313" key="2">
    <source>
        <dbReference type="Proteomes" id="UP000239757"/>
    </source>
</evidence>